<reference evidence="2 3" key="1">
    <citation type="submission" date="2021-03" db="EMBL/GenBank/DDBJ databases">
        <title>Genomic Encyclopedia of Type Strains, Phase IV (KMG-IV): sequencing the most valuable type-strain genomes for metagenomic binning, comparative biology and taxonomic classification.</title>
        <authorList>
            <person name="Goeker M."/>
        </authorList>
    </citation>
    <scope>NUCLEOTIDE SEQUENCE [LARGE SCALE GENOMIC DNA]</scope>
    <source>
        <strain evidence="2 3">DSM 6139</strain>
    </source>
</reference>
<dbReference type="Gene3D" id="3.30.70.360">
    <property type="match status" value="1"/>
</dbReference>
<dbReference type="Gene3D" id="3.40.630.10">
    <property type="entry name" value="Zn peptidases"/>
    <property type="match status" value="1"/>
</dbReference>
<dbReference type="Proteomes" id="UP001519271">
    <property type="component" value="Unassembled WGS sequence"/>
</dbReference>
<feature type="domain" description="Peptidase M20 dimerisation" evidence="1">
    <location>
        <begin position="28"/>
        <end position="123"/>
    </location>
</feature>
<proteinExistence type="predicted"/>
<dbReference type="Pfam" id="PF07687">
    <property type="entry name" value="M20_dimer"/>
    <property type="match status" value="1"/>
</dbReference>
<gene>
    <name evidence="2" type="ORF">J2Z34_003115</name>
</gene>
<dbReference type="InterPro" id="IPR011650">
    <property type="entry name" value="Peptidase_M20_dimer"/>
</dbReference>
<dbReference type="EMBL" id="JAGGKC010000034">
    <property type="protein sequence ID" value="MBP1920600.1"/>
    <property type="molecule type" value="Genomic_DNA"/>
</dbReference>
<evidence type="ECO:0000313" key="2">
    <source>
        <dbReference type="EMBL" id="MBP1920600.1"/>
    </source>
</evidence>
<protein>
    <submittedName>
        <fullName evidence="2">Amidohydrolase</fullName>
    </submittedName>
</protein>
<name>A0ABS4G8I6_9CLOT</name>
<dbReference type="RefSeq" id="WP_209460768.1">
    <property type="nucleotide sequence ID" value="NZ_JAGGKC010000034.1"/>
</dbReference>
<dbReference type="InterPro" id="IPR017439">
    <property type="entry name" value="Amidohydrolase"/>
</dbReference>
<organism evidence="2 3">
    <name type="scientific">Youngiibacter multivorans</name>
    <dbReference type="NCBI Taxonomy" id="937251"/>
    <lineage>
        <taxon>Bacteria</taxon>
        <taxon>Bacillati</taxon>
        <taxon>Bacillota</taxon>
        <taxon>Clostridia</taxon>
        <taxon>Eubacteriales</taxon>
        <taxon>Clostridiaceae</taxon>
        <taxon>Youngiibacter</taxon>
    </lineage>
</organism>
<evidence type="ECO:0000313" key="3">
    <source>
        <dbReference type="Proteomes" id="UP001519271"/>
    </source>
</evidence>
<accession>A0ABS4G8I6</accession>
<dbReference type="PANTHER" id="PTHR11014">
    <property type="entry name" value="PEPTIDASE M20 FAMILY MEMBER"/>
    <property type="match status" value="1"/>
</dbReference>
<dbReference type="SUPFAM" id="SSF53187">
    <property type="entry name" value="Zn-dependent exopeptidases"/>
    <property type="match status" value="1"/>
</dbReference>
<keyword evidence="3" id="KW-1185">Reference proteome</keyword>
<sequence length="233" mass="25320">MSKCAYSRFRLARSILYRSEDGWNSPFYVTVKGKGGHGSRPDLSVSPIFAASCILNNLAAAWVNQIDANETVTLGVANFHSGTDVANVIPETANFAGSMRFFNMDEGRKALGIMKEICEATAKMHHCTVEFDPRTAIAVGPVINDAGHSALAAEALNDILPEGTVSECPKWYASESYSMYLERYPGVFAFLGIRNEELGSGAEHHNEKFDVDDSVLKLGVLSTAKYAVSLLTK</sequence>
<dbReference type="SUPFAM" id="SSF55031">
    <property type="entry name" value="Bacterial exopeptidase dimerisation domain"/>
    <property type="match status" value="1"/>
</dbReference>
<dbReference type="InterPro" id="IPR036264">
    <property type="entry name" value="Bact_exopeptidase_dim_dom"/>
</dbReference>
<comment type="caution">
    <text evidence="2">The sequence shown here is derived from an EMBL/GenBank/DDBJ whole genome shotgun (WGS) entry which is preliminary data.</text>
</comment>
<dbReference type="PANTHER" id="PTHR11014:SF63">
    <property type="entry name" value="METALLOPEPTIDASE, PUTATIVE (AFU_ORTHOLOGUE AFUA_6G09600)-RELATED"/>
    <property type="match status" value="1"/>
</dbReference>
<evidence type="ECO:0000259" key="1">
    <source>
        <dbReference type="Pfam" id="PF07687"/>
    </source>
</evidence>